<name>A0ABX8RWJ9_NOCIO</name>
<dbReference type="CDD" id="cd03445">
    <property type="entry name" value="Thioesterase_II_repeat2"/>
    <property type="match status" value="1"/>
</dbReference>
<evidence type="ECO:0000313" key="3">
    <source>
        <dbReference type="EMBL" id="QXN92735.1"/>
    </source>
</evidence>
<dbReference type="Pfam" id="PF13622">
    <property type="entry name" value="4HBT_3"/>
    <property type="match status" value="1"/>
</dbReference>
<evidence type="ECO:0000259" key="2">
    <source>
        <dbReference type="Pfam" id="PF13622"/>
    </source>
</evidence>
<gene>
    <name evidence="3" type="ORF">KV110_06295</name>
</gene>
<sequence>MVELLDAMAVEQIDTNFFRGKLRHRTALVRTFGGEVAARALAAGSSGMPANFIVHSIHGYFVRSTTPEIPIDYLVDTVKHGRSFVVRRIRALQHGRETFLMVASFHIGDRGVRHADACPAAPDPEELVRIGHGDAGNEWEGWDIRRVPDRATGGAHQQVWLRYTHELPDDAVTHSCALTYASDMTLLGAAVALHPGIAIQTAALDYSIWFMRPYRVDDWLLYDEISPSAEGGRAFTQGRIFSRNGELVAMVAQERMLRLAEPGYGTGLIERAAS</sequence>
<dbReference type="InterPro" id="IPR025652">
    <property type="entry name" value="TesB_C"/>
</dbReference>
<reference evidence="3 4" key="1">
    <citation type="submission" date="2021-07" db="EMBL/GenBank/DDBJ databases">
        <title>Whole Genome Sequence of Nocardia Iowensis.</title>
        <authorList>
            <person name="Lamm A."/>
            <person name="Collins-Fairclough A.M."/>
            <person name="Bunk B."/>
            <person name="Sproer C."/>
        </authorList>
    </citation>
    <scope>NUCLEOTIDE SEQUENCE [LARGE SCALE GENOMIC DNA]</scope>
    <source>
        <strain evidence="3 4">NRRL 5646</strain>
    </source>
</reference>
<dbReference type="Pfam" id="PF02551">
    <property type="entry name" value="Acyl_CoA_thio"/>
    <property type="match status" value="1"/>
</dbReference>
<keyword evidence="4" id="KW-1185">Reference proteome</keyword>
<protein>
    <submittedName>
        <fullName evidence="3">Thioesterase family protein</fullName>
    </submittedName>
</protein>
<dbReference type="PANTHER" id="PTHR11066">
    <property type="entry name" value="ACYL-COA THIOESTERASE"/>
    <property type="match status" value="1"/>
</dbReference>
<organism evidence="3 4">
    <name type="scientific">Nocardia iowensis</name>
    <dbReference type="NCBI Taxonomy" id="204891"/>
    <lineage>
        <taxon>Bacteria</taxon>
        <taxon>Bacillati</taxon>
        <taxon>Actinomycetota</taxon>
        <taxon>Actinomycetes</taxon>
        <taxon>Mycobacteriales</taxon>
        <taxon>Nocardiaceae</taxon>
        <taxon>Nocardia</taxon>
    </lineage>
</organism>
<feature type="domain" description="Acyl-CoA thioesterase 2 C-terminal" evidence="1">
    <location>
        <begin position="155"/>
        <end position="254"/>
    </location>
</feature>
<dbReference type="RefSeq" id="WP_218474231.1">
    <property type="nucleotide sequence ID" value="NZ_BAABJN010000005.1"/>
</dbReference>
<proteinExistence type="predicted"/>
<evidence type="ECO:0000313" key="4">
    <source>
        <dbReference type="Proteomes" id="UP000694257"/>
    </source>
</evidence>
<dbReference type="EMBL" id="CP078145">
    <property type="protein sequence ID" value="QXN92735.1"/>
    <property type="molecule type" value="Genomic_DNA"/>
</dbReference>
<accession>A0ABX8RWJ9</accession>
<dbReference type="CDD" id="cd03444">
    <property type="entry name" value="Thioesterase_II_repeat1"/>
    <property type="match status" value="1"/>
</dbReference>
<feature type="domain" description="Acyl-CoA thioesterase-like N-terminal HotDog" evidence="2">
    <location>
        <begin position="30"/>
        <end position="106"/>
    </location>
</feature>
<dbReference type="Proteomes" id="UP000694257">
    <property type="component" value="Chromosome"/>
</dbReference>
<dbReference type="PANTHER" id="PTHR11066:SF34">
    <property type="entry name" value="ACYL-COENZYME A THIOESTERASE 8"/>
    <property type="match status" value="1"/>
</dbReference>
<dbReference type="InterPro" id="IPR049449">
    <property type="entry name" value="TesB_ACOT8-like_N"/>
</dbReference>
<evidence type="ECO:0000259" key="1">
    <source>
        <dbReference type="Pfam" id="PF02551"/>
    </source>
</evidence>
<dbReference type="InterPro" id="IPR003703">
    <property type="entry name" value="Acyl_CoA_thio"/>
</dbReference>